<evidence type="ECO:0000256" key="4">
    <source>
        <dbReference type="ARBA" id="ARBA00023136"/>
    </source>
</evidence>
<evidence type="ECO:0000313" key="8">
    <source>
        <dbReference type="Proteomes" id="UP000269539"/>
    </source>
</evidence>
<dbReference type="GO" id="GO:0005351">
    <property type="term" value="F:carbohydrate:proton symporter activity"/>
    <property type="evidence" value="ECO:0007669"/>
    <property type="project" value="TreeGrafter"/>
</dbReference>
<evidence type="ECO:0000256" key="6">
    <source>
        <dbReference type="SAM" id="Phobius"/>
    </source>
</evidence>
<dbReference type="PANTHER" id="PTHR48022">
    <property type="entry name" value="PLASTIDIC GLUCOSE TRANSPORTER 4"/>
    <property type="match status" value="1"/>
</dbReference>
<feature type="compositionally biased region" description="Basic residues" evidence="5">
    <location>
        <begin position="301"/>
        <end position="313"/>
    </location>
</feature>
<sequence length="343" mass="37219">MALSGARRSIFQKSVSPPQVARDARDDDALESLAKLRRLPATDSRVVTEWRGILAEIQFQKVMVQKGSPGQARVCVGAVASRVSTRQFFIYYAPTLFTLLGQAVLSLILAGTQNIGQLIAVIAAFLIVDATGRRTLAIWGAFAMGVPYVVIAALYGLYSDAWPARPAAGWACIAMGICIHRRQRHLVLASGLDAAKRSLLDGAAVQGRSPRDGDRVAVEVYCRSCNAADDLAGGVEHLRDKRKQRTEIPIDIAQEALSSDMHNGTLGSMMSAAGLDASPLPSQRRSAPDNPCPGPIDFCKPRSHGRVPRRKPGKPGGWDIRMRDHRPEPEREPEGRGIALREM</sequence>
<keyword evidence="4 6" id="KW-0472">Membrane</keyword>
<feature type="transmembrane region" description="Helical" evidence="6">
    <location>
        <begin position="115"/>
        <end position="131"/>
    </location>
</feature>
<feature type="transmembrane region" description="Helical" evidence="6">
    <location>
        <begin position="138"/>
        <end position="158"/>
    </location>
</feature>
<accession>A0A3M7DK85</accession>
<feature type="region of interest" description="Disordered" evidence="5">
    <location>
        <begin position="271"/>
        <end position="343"/>
    </location>
</feature>
<evidence type="ECO:0000256" key="3">
    <source>
        <dbReference type="ARBA" id="ARBA00022989"/>
    </source>
</evidence>
<evidence type="ECO:0008006" key="9">
    <source>
        <dbReference type="Google" id="ProtNLM"/>
    </source>
</evidence>
<comment type="subcellular location">
    <subcellularLocation>
        <location evidence="1">Membrane</location>
        <topology evidence="1">Multi-pass membrane protein</topology>
    </subcellularLocation>
</comment>
<dbReference type="GO" id="GO:0016020">
    <property type="term" value="C:membrane"/>
    <property type="evidence" value="ECO:0007669"/>
    <property type="project" value="UniProtKB-SubCell"/>
</dbReference>
<evidence type="ECO:0000256" key="1">
    <source>
        <dbReference type="ARBA" id="ARBA00004141"/>
    </source>
</evidence>
<feature type="compositionally biased region" description="Basic and acidic residues" evidence="5">
    <location>
        <begin position="320"/>
        <end position="343"/>
    </location>
</feature>
<comment type="caution">
    <text evidence="7">The sequence shown here is derived from an EMBL/GenBank/DDBJ whole genome shotgun (WGS) entry which is preliminary data.</text>
</comment>
<dbReference type="InterPro" id="IPR050360">
    <property type="entry name" value="MFS_Sugar_Transporters"/>
</dbReference>
<gene>
    <name evidence="7" type="ORF">D0864_12346</name>
</gene>
<dbReference type="EMBL" id="QWIO01001942">
    <property type="protein sequence ID" value="RMY64463.1"/>
    <property type="molecule type" value="Genomic_DNA"/>
</dbReference>
<dbReference type="SUPFAM" id="SSF103473">
    <property type="entry name" value="MFS general substrate transporter"/>
    <property type="match status" value="1"/>
</dbReference>
<protein>
    <recommendedName>
        <fullName evidence="9">Major facilitator superfamily (MFS) profile domain-containing protein</fullName>
    </recommendedName>
</protein>
<evidence type="ECO:0000313" key="7">
    <source>
        <dbReference type="EMBL" id="RMY64463.1"/>
    </source>
</evidence>
<dbReference type="Gene3D" id="1.20.1250.20">
    <property type="entry name" value="MFS general substrate transporter like domains"/>
    <property type="match status" value="1"/>
</dbReference>
<name>A0A3M7DK85_HORWE</name>
<dbReference type="Pfam" id="PF00083">
    <property type="entry name" value="Sugar_tr"/>
    <property type="match status" value="1"/>
</dbReference>
<dbReference type="AlphaFoldDB" id="A0A3M7DK85"/>
<keyword evidence="3 6" id="KW-1133">Transmembrane helix</keyword>
<dbReference type="InterPro" id="IPR036259">
    <property type="entry name" value="MFS_trans_sf"/>
</dbReference>
<dbReference type="Proteomes" id="UP000269539">
    <property type="component" value="Unassembled WGS sequence"/>
</dbReference>
<proteinExistence type="predicted"/>
<feature type="transmembrane region" description="Helical" evidence="6">
    <location>
        <begin position="89"/>
        <end position="109"/>
    </location>
</feature>
<dbReference type="PANTHER" id="PTHR48022:SF14">
    <property type="entry name" value="MAJOR FACILITATOR SUPERFAMILY (MFS) PROFILE DOMAIN-CONTAINING PROTEIN-RELATED"/>
    <property type="match status" value="1"/>
</dbReference>
<keyword evidence="2 6" id="KW-0812">Transmembrane</keyword>
<evidence type="ECO:0000256" key="5">
    <source>
        <dbReference type="SAM" id="MobiDB-lite"/>
    </source>
</evidence>
<reference evidence="7 8" key="1">
    <citation type="journal article" date="2018" name="BMC Genomics">
        <title>Genomic evidence for intraspecific hybridization in a clonal and extremely halotolerant yeast.</title>
        <authorList>
            <person name="Gostincar C."/>
            <person name="Stajich J.E."/>
            <person name="Zupancic J."/>
            <person name="Zalar P."/>
            <person name="Gunde-Cimerman N."/>
        </authorList>
    </citation>
    <scope>NUCLEOTIDE SEQUENCE [LARGE SCALE GENOMIC DNA]</scope>
    <source>
        <strain evidence="7 8">EXF-10513</strain>
    </source>
</reference>
<dbReference type="InterPro" id="IPR005828">
    <property type="entry name" value="MFS_sugar_transport-like"/>
</dbReference>
<evidence type="ECO:0000256" key="2">
    <source>
        <dbReference type="ARBA" id="ARBA00022692"/>
    </source>
</evidence>
<organism evidence="7 8">
    <name type="scientific">Hortaea werneckii</name>
    <name type="common">Black yeast</name>
    <name type="synonym">Cladosporium werneckii</name>
    <dbReference type="NCBI Taxonomy" id="91943"/>
    <lineage>
        <taxon>Eukaryota</taxon>
        <taxon>Fungi</taxon>
        <taxon>Dikarya</taxon>
        <taxon>Ascomycota</taxon>
        <taxon>Pezizomycotina</taxon>
        <taxon>Dothideomycetes</taxon>
        <taxon>Dothideomycetidae</taxon>
        <taxon>Mycosphaerellales</taxon>
        <taxon>Teratosphaeriaceae</taxon>
        <taxon>Hortaea</taxon>
    </lineage>
</organism>